<evidence type="ECO:0000313" key="2">
    <source>
        <dbReference type="Proteomes" id="UP000539313"/>
    </source>
</evidence>
<dbReference type="EMBL" id="JACJII010000001">
    <property type="protein sequence ID" value="MBA9007675.1"/>
    <property type="molecule type" value="Genomic_DNA"/>
</dbReference>
<dbReference type="Proteomes" id="UP000539313">
    <property type="component" value="Unassembled WGS sequence"/>
</dbReference>
<evidence type="ECO:0000313" key="1">
    <source>
        <dbReference type="EMBL" id="MBA9007675.1"/>
    </source>
</evidence>
<proteinExistence type="predicted"/>
<keyword evidence="2" id="KW-1185">Reference proteome</keyword>
<comment type="caution">
    <text evidence="1">The sequence shown here is derived from an EMBL/GenBank/DDBJ whole genome shotgun (WGS) entry which is preliminary data.</text>
</comment>
<dbReference type="RefSeq" id="WP_182708161.1">
    <property type="nucleotide sequence ID" value="NZ_JACJII010000001.1"/>
</dbReference>
<name>A0A7W3N542_9ACTN</name>
<evidence type="ECO:0008006" key="3">
    <source>
        <dbReference type="Google" id="ProtNLM"/>
    </source>
</evidence>
<sequence length="135" mass="14421">MVTPVEVLFHAEEVHVPPEGDDDEIYVVAFGVSAETAPPEGLCLQIQRDEEEEVEDGPETLTGPCLVLDPGQRCHYQGVTDVRVNPGGVLIGLTPEAARALEVPEHFAITYDPRTVDSAALRAGLARALSPLPIG</sequence>
<accession>A0A7W3N542</accession>
<gene>
    <name evidence="1" type="ORF">HNR21_006557</name>
</gene>
<protein>
    <recommendedName>
        <fullName evidence="3">Immunity protein 10 of polymorphic toxin system</fullName>
    </recommendedName>
</protein>
<organism evidence="1 2">
    <name type="scientific">Thermomonospora cellulosilytica</name>
    <dbReference type="NCBI Taxonomy" id="1411118"/>
    <lineage>
        <taxon>Bacteria</taxon>
        <taxon>Bacillati</taxon>
        <taxon>Actinomycetota</taxon>
        <taxon>Actinomycetes</taxon>
        <taxon>Streptosporangiales</taxon>
        <taxon>Thermomonosporaceae</taxon>
        <taxon>Thermomonospora</taxon>
    </lineage>
</organism>
<dbReference type="AlphaFoldDB" id="A0A7W3N542"/>
<reference evidence="1 2" key="1">
    <citation type="submission" date="2020-08" db="EMBL/GenBank/DDBJ databases">
        <title>Sequencing the genomes of 1000 actinobacteria strains.</title>
        <authorList>
            <person name="Klenk H.-P."/>
        </authorList>
    </citation>
    <scope>NUCLEOTIDE SEQUENCE [LARGE SCALE GENOMIC DNA]</scope>
    <source>
        <strain evidence="1 2">DSM 45823</strain>
    </source>
</reference>